<dbReference type="RefSeq" id="WP_145434628.1">
    <property type="nucleotide sequence ID" value="NZ_CP036339.1"/>
</dbReference>
<dbReference type="PANTHER" id="PTHR47572:SF4">
    <property type="entry name" value="LACTONASE DRP35"/>
    <property type="match status" value="1"/>
</dbReference>
<feature type="signal peptide" evidence="2">
    <location>
        <begin position="1"/>
        <end position="29"/>
    </location>
</feature>
<dbReference type="Gene3D" id="2.130.10.10">
    <property type="entry name" value="YVTN repeat-like/Quinoprotein amine dehydrogenase"/>
    <property type="match status" value="1"/>
</dbReference>
<dbReference type="Pfam" id="PF08450">
    <property type="entry name" value="SGL"/>
    <property type="match status" value="1"/>
</dbReference>
<keyword evidence="2" id="KW-0732">Signal</keyword>
<dbReference type="AlphaFoldDB" id="A0A517U2R6"/>
<organism evidence="4 5">
    <name type="scientific">Lacipirellula limnantheis</name>
    <dbReference type="NCBI Taxonomy" id="2528024"/>
    <lineage>
        <taxon>Bacteria</taxon>
        <taxon>Pseudomonadati</taxon>
        <taxon>Planctomycetota</taxon>
        <taxon>Planctomycetia</taxon>
        <taxon>Pirellulales</taxon>
        <taxon>Lacipirellulaceae</taxon>
        <taxon>Lacipirellula</taxon>
    </lineage>
</organism>
<dbReference type="InterPro" id="IPR013424">
    <property type="entry name" value="Ice-binding_C"/>
</dbReference>
<evidence type="ECO:0000256" key="1">
    <source>
        <dbReference type="ARBA" id="ARBA00022801"/>
    </source>
</evidence>
<feature type="chain" id="PRO_5022214572" evidence="2">
    <location>
        <begin position="30"/>
        <end position="337"/>
    </location>
</feature>
<dbReference type="NCBIfam" id="TIGR02595">
    <property type="entry name" value="PEP_CTERM"/>
    <property type="match status" value="1"/>
</dbReference>
<gene>
    <name evidence="4" type="ORF">I41_41180</name>
</gene>
<feature type="domain" description="SMP-30/Gluconolactonase/LRE-like region" evidence="3">
    <location>
        <begin position="40"/>
        <end position="147"/>
    </location>
</feature>
<dbReference type="EMBL" id="CP036339">
    <property type="protein sequence ID" value="QDT74914.1"/>
    <property type="molecule type" value="Genomic_DNA"/>
</dbReference>
<sequence precursor="true">MTARNLTRGLHFLAAAALLVSVRPAPASAAQVLIADRLSNAVYRYSGNGVLLGTVVADNVNLNQPSGIALSPDSTKLYVASSGNSQVVQYDYSVATGTATNPTVFGNAAEGLAFPSSILPSGDGSKVYVSNLGGTGVAQFNADGTLAGAPINGLVGGGAFFQFSGLAFAPTGELLVGGFQNFPAADAGTVAKSNAAITALGDFLTPSASLNGATGLLVDGDDLYVAAGFAGTVQRFDVNTGAVDPSFGLSGLAFPQTLLANSNGSGFLVSVLGFSNGTGTISKYGFDGTSAGIFASPGGGGFQEATALVAVVPEPATIGMLTCAAVALGFTVRRRRA</sequence>
<accession>A0A517U2R6</accession>
<keyword evidence="1" id="KW-0378">Hydrolase</keyword>
<evidence type="ECO:0000256" key="2">
    <source>
        <dbReference type="SAM" id="SignalP"/>
    </source>
</evidence>
<dbReference type="OrthoDB" id="2806980at2"/>
<evidence type="ECO:0000313" key="4">
    <source>
        <dbReference type="EMBL" id="QDT74914.1"/>
    </source>
</evidence>
<evidence type="ECO:0000313" key="5">
    <source>
        <dbReference type="Proteomes" id="UP000317909"/>
    </source>
</evidence>
<proteinExistence type="predicted"/>
<keyword evidence="5" id="KW-1185">Reference proteome</keyword>
<dbReference type="KEGG" id="llh:I41_41180"/>
<dbReference type="PANTHER" id="PTHR47572">
    <property type="entry name" value="LIPOPROTEIN-RELATED"/>
    <property type="match status" value="1"/>
</dbReference>
<dbReference type="InterPro" id="IPR013658">
    <property type="entry name" value="SGL"/>
</dbReference>
<dbReference type="InterPro" id="IPR051262">
    <property type="entry name" value="SMP-30/CGR1_Lactonase"/>
</dbReference>
<evidence type="ECO:0000259" key="3">
    <source>
        <dbReference type="Pfam" id="PF08450"/>
    </source>
</evidence>
<dbReference type="InterPro" id="IPR015943">
    <property type="entry name" value="WD40/YVTN_repeat-like_dom_sf"/>
</dbReference>
<dbReference type="SUPFAM" id="SSF63825">
    <property type="entry name" value="YWTD domain"/>
    <property type="match status" value="1"/>
</dbReference>
<dbReference type="Proteomes" id="UP000317909">
    <property type="component" value="Chromosome"/>
</dbReference>
<protein>
    <submittedName>
        <fullName evidence="4">SMP-30/Gluconolaconase/LRE-like region</fullName>
    </submittedName>
</protein>
<reference evidence="4 5" key="1">
    <citation type="submission" date="2019-02" db="EMBL/GenBank/DDBJ databases">
        <title>Deep-cultivation of Planctomycetes and their phenomic and genomic characterization uncovers novel biology.</title>
        <authorList>
            <person name="Wiegand S."/>
            <person name="Jogler M."/>
            <person name="Boedeker C."/>
            <person name="Pinto D."/>
            <person name="Vollmers J."/>
            <person name="Rivas-Marin E."/>
            <person name="Kohn T."/>
            <person name="Peeters S.H."/>
            <person name="Heuer A."/>
            <person name="Rast P."/>
            <person name="Oberbeckmann S."/>
            <person name="Bunk B."/>
            <person name="Jeske O."/>
            <person name="Meyerdierks A."/>
            <person name="Storesund J.E."/>
            <person name="Kallscheuer N."/>
            <person name="Luecker S."/>
            <person name="Lage O.M."/>
            <person name="Pohl T."/>
            <person name="Merkel B.J."/>
            <person name="Hornburger P."/>
            <person name="Mueller R.-W."/>
            <person name="Bruemmer F."/>
            <person name="Labrenz M."/>
            <person name="Spormann A.M."/>
            <person name="Op den Camp H."/>
            <person name="Overmann J."/>
            <person name="Amann R."/>
            <person name="Jetten M.S.M."/>
            <person name="Mascher T."/>
            <person name="Medema M.H."/>
            <person name="Devos D.P."/>
            <person name="Kaster A.-K."/>
            <person name="Ovreas L."/>
            <person name="Rohde M."/>
            <person name="Galperin M.Y."/>
            <person name="Jogler C."/>
        </authorList>
    </citation>
    <scope>NUCLEOTIDE SEQUENCE [LARGE SCALE GENOMIC DNA]</scope>
    <source>
        <strain evidence="4 5">I41</strain>
    </source>
</reference>
<name>A0A517U2R6_9BACT</name>
<dbReference type="GO" id="GO:0016787">
    <property type="term" value="F:hydrolase activity"/>
    <property type="evidence" value="ECO:0007669"/>
    <property type="project" value="UniProtKB-KW"/>
</dbReference>